<dbReference type="Gene3D" id="3.30.1490.300">
    <property type="match status" value="1"/>
</dbReference>
<proteinExistence type="predicted"/>
<organism evidence="1 2">
    <name type="scientific">Tenuibacillus multivorans</name>
    <dbReference type="NCBI Taxonomy" id="237069"/>
    <lineage>
        <taxon>Bacteria</taxon>
        <taxon>Bacillati</taxon>
        <taxon>Bacillota</taxon>
        <taxon>Bacilli</taxon>
        <taxon>Bacillales</taxon>
        <taxon>Bacillaceae</taxon>
        <taxon>Tenuibacillus</taxon>
    </lineage>
</organism>
<dbReference type="RefSeq" id="WP_093857945.1">
    <property type="nucleotide sequence ID" value="NZ_BJVZ01000020.1"/>
</dbReference>
<dbReference type="Gene3D" id="3.30.420.40">
    <property type="match status" value="2"/>
</dbReference>
<reference evidence="1 2" key="1">
    <citation type="submission" date="2016-10" db="EMBL/GenBank/DDBJ databases">
        <authorList>
            <person name="de Groot N.N."/>
        </authorList>
    </citation>
    <scope>NUCLEOTIDE SEQUENCE [LARGE SCALE GENOMIC DNA]</scope>
    <source>
        <strain evidence="1 2">CGMCC 1.3442</strain>
    </source>
</reference>
<dbReference type="OrthoDB" id="2690797at2"/>
<evidence type="ECO:0000313" key="2">
    <source>
        <dbReference type="Proteomes" id="UP000199334"/>
    </source>
</evidence>
<sequence>MSQNIVNLEIHDYVIRYIETAQSNAAEIIGFGEYFIPNDVIKGGTIEKPEAFQKILQTLAKKWRLKRKHVRLTMPDSLVIIRKQNIPKSIQKRDIDYYVNFQLGESIHLPFYKPIFETILLNEGEEHYEISLISTCETLVQPYIDQFKKLKCKVIAVDISPLNYYRLFYHQKELLTEDQTLLIQYNATEVVFSAFEQHVPIFLQQFHLRLPEDEPLTFGDTMTKEDFNQDDVLLDYDEIRTEIERIERFYKYSMNHGERSFTKTIIAGDHPYLSDIIEKMSNRSKTEMMNLTDEDLNGLEKNNLERKYHNVIGLAMKEGR</sequence>
<dbReference type="InterPro" id="IPR005883">
    <property type="entry name" value="PilM"/>
</dbReference>
<dbReference type="Proteomes" id="UP000199334">
    <property type="component" value="Unassembled WGS sequence"/>
</dbReference>
<dbReference type="AlphaFoldDB" id="A0A1H0FZG2"/>
<keyword evidence="2" id="KW-1185">Reference proteome</keyword>
<protein>
    <submittedName>
        <fullName evidence="1">Type IV pilus assembly protein PilM</fullName>
    </submittedName>
</protein>
<accession>A0A1H0FZG2</accession>
<evidence type="ECO:0000313" key="1">
    <source>
        <dbReference type="EMBL" id="SDN99961.1"/>
    </source>
</evidence>
<name>A0A1H0FZG2_9BACI</name>
<gene>
    <name evidence="1" type="ORF">SAMN05216498_0409</name>
</gene>
<dbReference type="EMBL" id="FNIG01000014">
    <property type="protein sequence ID" value="SDN99961.1"/>
    <property type="molecule type" value="Genomic_DNA"/>
</dbReference>
<dbReference type="Pfam" id="PF11104">
    <property type="entry name" value="PilM_2"/>
    <property type="match status" value="1"/>
</dbReference>
<dbReference type="STRING" id="237069.SAMN05216498_0409"/>